<evidence type="ECO:0000313" key="2">
    <source>
        <dbReference type="Proteomes" id="UP001055940"/>
    </source>
</evidence>
<dbReference type="EMBL" id="CP099837">
    <property type="protein sequence ID" value="USY23356.1"/>
    <property type="molecule type" value="Genomic_DNA"/>
</dbReference>
<protein>
    <submittedName>
        <fullName evidence="1">DUF5713 family protein</fullName>
    </submittedName>
</protein>
<reference evidence="1" key="1">
    <citation type="submission" date="2022-06" db="EMBL/GenBank/DDBJ databases">
        <authorList>
            <person name="Ping M."/>
        </authorList>
    </citation>
    <scope>NUCLEOTIDE SEQUENCE</scope>
    <source>
        <strain evidence="1">JCM11759T</strain>
    </source>
</reference>
<gene>
    <name evidence="1" type="ORF">NE857_20305</name>
</gene>
<name>A0ABY5DG60_9ACTN</name>
<proteinExistence type="predicted"/>
<accession>A0ABY5DG60</accession>
<keyword evidence="2" id="KW-1185">Reference proteome</keyword>
<evidence type="ECO:0000313" key="1">
    <source>
        <dbReference type="EMBL" id="USY23356.1"/>
    </source>
</evidence>
<dbReference type="InterPro" id="IPR043767">
    <property type="entry name" value="DUF5713"/>
</dbReference>
<organism evidence="1 2">
    <name type="scientific">Nocardiopsis exhalans</name>
    <dbReference type="NCBI Taxonomy" id="163604"/>
    <lineage>
        <taxon>Bacteria</taxon>
        <taxon>Bacillati</taxon>
        <taxon>Actinomycetota</taxon>
        <taxon>Actinomycetes</taxon>
        <taxon>Streptosporangiales</taxon>
        <taxon>Nocardiopsidaceae</taxon>
        <taxon>Nocardiopsis</taxon>
    </lineage>
</organism>
<sequence length="97" mass="10641">MSADPYFPDHLVAKGKEILLRLSARIESERPADLPALYVLTHAATEEFNALEGEFEAAGSEIETVARDDIGGAFWIVATAHGFADADHEELIGTREW</sequence>
<dbReference type="Proteomes" id="UP001055940">
    <property type="component" value="Chromosome"/>
</dbReference>
<dbReference type="Pfam" id="PF18977">
    <property type="entry name" value="DUF5713"/>
    <property type="match status" value="1"/>
</dbReference>